<name>A0A8S4B792_9TELE</name>
<keyword evidence="3" id="KW-1185">Reference proteome</keyword>
<dbReference type="GO" id="GO:0010972">
    <property type="term" value="P:negative regulation of G2/M transition of mitotic cell cycle"/>
    <property type="evidence" value="ECO:0007669"/>
    <property type="project" value="TreeGrafter"/>
</dbReference>
<proteinExistence type="predicted"/>
<protein>
    <submittedName>
        <fullName evidence="2">(Atlantic silverside) hypothetical protein</fullName>
    </submittedName>
</protein>
<evidence type="ECO:0000256" key="1">
    <source>
        <dbReference type="SAM" id="MobiDB-lite"/>
    </source>
</evidence>
<dbReference type="AlphaFoldDB" id="A0A8S4B792"/>
<dbReference type="PANTHER" id="PTHR16524:SF2">
    <property type="entry name" value="CELL DEATH REGULATOR AVEN"/>
    <property type="match status" value="1"/>
</dbReference>
<dbReference type="Proteomes" id="UP000677803">
    <property type="component" value="Unassembled WGS sequence"/>
</dbReference>
<dbReference type="PANTHER" id="PTHR16524">
    <property type="entry name" value="CELL DEATH REGULATOR AVEN"/>
    <property type="match status" value="1"/>
</dbReference>
<evidence type="ECO:0000313" key="2">
    <source>
        <dbReference type="EMBL" id="CAG5928360.1"/>
    </source>
</evidence>
<feature type="compositionally biased region" description="Acidic residues" evidence="1">
    <location>
        <begin position="206"/>
        <end position="219"/>
    </location>
</feature>
<sequence>MSRPSSCRYGGGSDPERPALTLTRCQRGDSFSQFRFSEEKEWEMDPVMASQMSAVVLDLPALAQTLQPVPLHQRLNLEAELVQVSAPAELPAVTLTPKQEVSKTSKFTPSCPAVRGLSINHRAPPGPPAAAEPVGGDDGDADLDQLLGLQKPDRSAAGTQSVSGAEEESAAPEQAHEDEIVPTGKEEVKVKDVTPPKSPSIRKEMTEDDLEDWLDSMIS</sequence>
<dbReference type="OrthoDB" id="6338233at2759"/>
<feature type="region of interest" description="Disordered" evidence="1">
    <location>
        <begin position="101"/>
        <end position="219"/>
    </location>
</feature>
<comment type="caution">
    <text evidence="2">The sequence shown here is derived from an EMBL/GenBank/DDBJ whole genome shotgun (WGS) entry which is preliminary data.</text>
</comment>
<feature type="compositionally biased region" description="Basic and acidic residues" evidence="1">
    <location>
        <begin position="174"/>
        <end position="194"/>
    </location>
</feature>
<feature type="region of interest" description="Disordered" evidence="1">
    <location>
        <begin position="1"/>
        <end position="20"/>
    </location>
</feature>
<reference evidence="2" key="1">
    <citation type="submission" date="2021-05" db="EMBL/GenBank/DDBJ databases">
        <authorList>
            <person name="Tigano A."/>
        </authorList>
    </citation>
    <scope>NUCLEOTIDE SEQUENCE</scope>
</reference>
<gene>
    <name evidence="2" type="ORF">MMEN_LOCUS12014</name>
</gene>
<accession>A0A8S4B792</accession>
<organism evidence="2 3">
    <name type="scientific">Menidia menidia</name>
    <name type="common">Atlantic silverside</name>
    <dbReference type="NCBI Taxonomy" id="238744"/>
    <lineage>
        <taxon>Eukaryota</taxon>
        <taxon>Metazoa</taxon>
        <taxon>Chordata</taxon>
        <taxon>Craniata</taxon>
        <taxon>Vertebrata</taxon>
        <taxon>Euteleostomi</taxon>
        <taxon>Actinopterygii</taxon>
        <taxon>Neopterygii</taxon>
        <taxon>Teleostei</taxon>
        <taxon>Neoteleostei</taxon>
        <taxon>Acanthomorphata</taxon>
        <taxon>Ovalentaria</taxon>
        <taxon>Atherinomorphae</taxon>
        <taxon>Atheriniformes</taxon>
        <taxon>Atherinopsidae</taxon>
        <taxon>Menidiinae</taxon>
        <taxon>Menidia</taxon>
    </lineage>
</organism>
<evidence type="ECO:0000313" key="3">
    <source>
        <dbReference type="Proteomes" id="UP000677803"/>
    </source>
</evidence>
<dbReference type="EMBL" id="CAJRST010012224">
    <property type="protein sequence ID" value="CAG5928360.1"/>
    <property type="molecule type" value="Genomic_DNA"/>
</dbReference>
<dbReference type="InterPro" id="IPR026187">
    <property type="entry name" value="Aven"/>
</dbReference>